<evidence type="ECO:0000313" key="1">
    <source>
        <dbReference type="EMBL" id="PRQ54724.1"/>
    </source>
</evidence>
<dbReference type="Proteomes" id="UP000238479">
    <property type="component" value="Chromosome 1"/>
</dbReference>
<proteinExistence type="predicted"/>
<reference evidence="1 2" key="1">
    <citation type="journal article" date="2018" name="Nat. Genet.">
        <title>The Rosa genome provides new insights in the design of modern roses.</title>
        <authorList>
            <person name="Bendahmane M."/>
        </authorList>
    </citation>
    <scope>NUCLEOTIDE SEQUENCE [LARGE SCALE GENOMIC DNA]</scope>
    <source>
        <strain evidence="2">cv. Old Blush</strain>
    </source>
</reference>
<sequence length="52" mass="5939">MRISNRIGTCKSLRAFLIAADLQSVNRRDEFCSRISAKTGNALRNVRKLLHH</sequence>
<comment type="caution">
    <text evidence="1">The sequence shown here is derived from an EMBL/GenBank/DDBJ whole genome shotgun (WGS) entry which is preliminary data.</text>
</comment>
<evidence type="ECO:0000313" key="2">
    <source>
        <dbReference type="Proteomes" id="UP000238479"/>
    </source>
</evidence>
<dbReference type="AlphaFoldDB" id="A0A2P6S7V1"/>
<gene>
    <name evidence="1" type="ORF">RchiOBHm_Chr1g0316851</name>
</gene>
<dbReference type="EMBL" id="PDCK01000039">
    <property type="protein sequence ID" value="PRQ54724.1"/>
    <property type="molecule type" value="Genomic_DNA"/>
</dbReference>
<name>A0A2P6S7V1_ROSCH</name>
<keyword evidence="2" id="KW-1185">Reference proteome</keyword>
<protein>
    <submittedName>
        <fullName evidence="1">Uncharacterized protein</fullName>
    </submittedName>
</protein>
<organism evidence="1 2">
    <name type="scientific">Rosa chinensis</name>
    <name type="common">China rose</name>
    <dbReference type="NCBI Taxonomy" id="74649"/>
    <lineage>
        <taxon>Eukaryota</taxon>
        <taxon>Viridiplantae</taxon>
        <taxon>Streptophyta</taxon>
        <taxon>Embryophyta</taxon>
        <taxon>Tracheophyta</taxon>
        <taxon>Spermatophyta</taxon>
        <taxon>Magnoliopsida</taxon>
        <taxon>eudicotyledons</taxon>
        <taxon>Gunneridae</taxon>
        <taxon>Pentapetalae</taxon>
        <taxon>rosids</taxon>
        <taxon>fabids</taxon>
        <taxon>Rosales</taxon>
        <taxon>Rosaceae</taxon>
        <taxon>Rosoideae</taxon>
        <taxon>Rosoideae incertae sedis</taxon>
        <taxon>Rosa</taxon>
    </lineage>
</organism>
<accession>A0A2P6S7V1</accession>
<dbReference type="Gramene" id="PRQ54724">
    <property type="protein sequence ID" value="PRQ54724"/>
    <property type="gene ID" value="RchiOBHm_Chr1g0316851"/>
</dbReference>